<dbReference type="Proteomes" id="UP000321570">
    <property type="component" value="Unassembled WGS sequence"/>
</dbReference>
<proteinExistence type="predicted"/>
<reference evidence="1 2" key="1">
    <citation type="submission" date="2019-07" db="EMBL/GenBank/DDBJ databases">
        <authorList>
            <person name="Jastrzebski P J."/>
            <person name="Paukszto L."/>
            <person name="Jastrzebski P J."/>
        </authorList>
    </citation>
    <scope>NUCLEOTIDE SEQUENCE [LARGE SCALE GENOMIC DNA]</scope>
    <source>
        <strain evidence="1 2">WMS-il1</strain>
    </source>
</reference>
<name>A0A564Y0E4_HYMDI</name>
<protein>
    <submittedName>
        <fullName evidence="1">Uncharacterized protein</fullName>
    </submittedName>
</protein>
<dbReference type="AlphaFoldDB" id="A0A564Y0E4"/>
<feature type="non-terminal residue" evidence="1">
    <location>
        <position position="83"/>
    </location>
</feature>
<organism evidence="1 2">
    <name type="scientific">Hymenolepis diminuta</name>
    <name type="common">Rat tapeworm</name>
    <dbReference type="NCBI Taxonomy" id="6216"/>
    <lineage>
        <taxon>Eukaryota</taxon>
        <taxon>Metazoa</taxon>
        <taxon>Spiralia</taxon>
        <taxon>Lophotrochozoa</taxon>
        <taxon>Platyhelminthes</taxon>
        <taxon>Cestoda</taxon>
        <taxon>Eucestoda</taxon>
        <taxon>Cyclophyllidea</taxon>
        <taxon>Hymenolepididae</taxon>
        <taxon>Hymenolepis</taxon>
    </lineage>
</organism>
<accession>A0A564Y0E4</accession>
<evidence type="ECO:0000313" key="2">
    <source>
        <dbReference type="Proteomes" id="UP000321570"/>
    </source>
</evidence>
<gene>
    <name evidence="1" type="ORF">WMSIL1_LOCUS1725</name>
</gene>
<evidence type="ECO:0000313" key="1">
    <source>
        <dbReference type="EMBL" id="VUZ40727.1"/>
    </source>
</evidence>
<keyword evidence="2" id="KW-1185">Reference proteome</keyword>
<dbReference type="EMBL" id="CABIJS010000043">
    <property type="protein sequence ID" value="VUZ40727.1"/>
    <property type="molecule type" value="Genomic_DNA"/>
</dbReference>
<sequence length="83" mass="9840">MLSLLLEGAMRHLQHAPTLHILRAFEEELKFKNRELAYRQSQTSRLQMKRSLMSSLEIANGDANLRCFSQFRGMRFRRECLNI</sequence>